<comment type="pathway">
    <text evidence="1">Siderophore biosynthesis.</text>
</comment>
<proteinExistence type="inferred from homology"/>
<dbReference type="PROSITE" id="PS00455">
    <property type="entry name" value="AMP_BINDING"/>
    <property type="match status" value="1"/>
</dbReference>
<gene>
    <name evidence="5" type="ORF">PDE_06027</name>
</gene>
<dbReference type="Proteomes" id="UP000019376">
    <property type="component" value="Unassembled WGS sequence"/>
</dbReference>
<dbReference type="Gene3D" id="3.40.50.12780">
    <property type="entry name" value="N-terminal domain of ligase-like"/>
    <property type="match status" value="1"/>
</dbReference>
<dbReference type="HOGENOM" id="CLU_000022_59_2_1"/>
<dbReference type="GO" id="GO:0016405">
    <property type="term" value="F:CoA-ligase activity"/>
    <property type="evidence" value="ECO:0007669"/>
    <property type="project" value="TreeGrafter"/>
</dbReference>
<feature type="domain" description="AMP-binding enzyme C-terminal" evidence="4">
    <location>
        <begin position="455"/>
        <end position="539"/>
    </location>
</feature>
<dbReference type="PANTHER" id="PTHR24096">
    <property type="entry name" value="LONG-CHAIN-FATTY-ACID--COA LIGASE"/>
    <property type="match status" value="1"/>
</dbReference>
<dbReference type="InterPro" id="IPR042099">
    <property type="entry name" value="ANL_N_sf"/>
</dbReference>
<name>S8AXJ3_PENO1</name>
<comment type="similarity">
    <text evidence="2">Belongs to the ATP-dependent AMP-binding enzyme family.</text>
</comment>
<dbReference type="SUPFAM" id="SSF56801">
    <property type="entry name" value="Acetyl-CoA synthetase-like"/>
    <property type="match status" value="1"/>
</dbReference>
<evidence type="ECO:0000256" key="2">
    <source>
        <dbReference type="ARBA" id="ARBA00006432"/>
    </source>
</evidence>
<evidence type="ECO:0000313" key="6">
    <source>
        <dbReference type="Proteomes" id="UP000019376"/>
    </source>
</evidence>
<dbReference type="Pfam" id="PF00501">
    <property type="entry name" value="AMP-binding"/>
    <property type="match status" value="1"/>
</dbReference>
<dbReference type="STRING" id="933388.S8AXJ3"/>
<dbReference type="InterPro" id="IPR025110">
    <property type="entry name" value="AMP-bd_C"/>
</dbReference>
<dbReference type="OrthoDB" id="6509636at2759"/>
<evidence type="ECO:0000259" key="4">
    <source>
        <dbReference type="Pfam" id="PF13193"/>
    </source>
</evidence>
<protein>
    <submittedName>
        <fullName evidence="5">Uncharacterized protein</fullName>
    </submittedName>
</protein>
<dbReference type="eggNOG" id="KOG1176">
    <property type="taxonomic scope" value="Eukaryota"/>
</dbReference>
<dbReference type="EMBL" id="KB644412">
    <property type="protein sequence ID" value="EPS31073.1"/>
    <property type="molecule type" value="Genomic_DNA"/>
</dbReference>
<organism evidence="5 6">
    <name type="scientific">Penicillium oxalicum (strain 114-2 / CGMCC 5302)</name>
    <name type="common">Penicillium decumbens</name>
    <dbReference type="NCBI Taxonomy" id="933388"/>
    <lineage>
        <taxon>Eukaryota</taxon>
        <taxon>Fungi</taxon>
        <taxon>Dikarya</taxon>
        <taxon>Ascomycota</taxon>
        <taxon>Pezizomycotina</taxon>
        <taxon>Eurotiomycetes</taxon>
        <taxon>Eurotiomycetidae</taxon>
        <taxon>Eurotiales</taxon>
        <taxon>Aspergillaceae</taxon>
        <taxon>Penicillium</taxon>
    </lineage>
</organism>
<dbReference type="Gene3D" id="3.30.300.30">
    <property type="match status" value="1"/>
</dbReference>
<keyword evidence="6" id="KW-1185">Reference proteome</keyword>
<dbReference type="InterPro" id="IPR000873">
    <property type="entry name" value="AMP-dep_synth/lig_dom"/>
</dbReference>
<dbReference type="Pfam" id="PF13193">
    <property type="entry name" value="AMP-binding_C"/>
    <property type="match status" value="1"/>
</dbReference>
<dbReference type="PhylomeDB" id="S8AXJ3"/>
<feature type="domain" description="AMP-dependent synthetase/ligase" evidence="3">
    <location>
        <begin position="47"/>
        <end position="404"/>
    </location>
</feature>
<reference evidence="5 6" key="1">
    <citation type="journal article" date="2013" name="PLoS ONE">
        <title>Genomic and secretomic analyses reveal unique features of the lignocellulolytic enzyme system of Penicillium decumbens.</title>
        <authorList>
            <person name="Liu G."/>
            <person name="Zhang L."/>
            <person name="Wei X."/>
            <person name="Zou G."/>
            <person name="Qin Y."/>
            <person name="Ma L."/>
            <person name="Li J."/>
            <person name="Zheng H."/>
            <person name="Wang S."/>
            <person name="Wang C."/>
            <person name="Xun L."/>
            <person name="Zhao G.-P."/>
            <person name="Zhou Z."/>
            <person name="Qu Y."/>
        </authorList>
    </citation>
    <scope>NUCLEOTIDE SEQUENCE [LARGE SCALE GENOMIC DNA]</scope>
    <source>
        <strain evidence="6">114-2 / CGMCC 5302</strain>
    </source>
</reference>
<evidence type="ECO:0000313" key="5">
    <source>
        <dbReference type="EMBL" id="EPS31073.1"/>
    </source>
</evidence>
<evidence type="ECO:0000259" key="3">
    <source>
        <dbReference type="Pfam" id="PF00501"/>
    </source>
</evidence>
<dbReference type="FunFam" id="3.40.50.12780:FF:000003">
    <property type="entry name" value="Long-chain-fatty-acid--CoA ligase FadD"/>
    <property type="match status" value="1"/>
</dbReference>
<dbReference type="PANTHER" id="PTHR24096:SF422">
    <property type="entry name" value="BCDNA.GH02901"/>
    <property type="match status" value="1"/>
</dbReference>
<dbReference type="InterPro" id="IPR045851">
    <property type="entry name" value="AMP-bd_C_sf"/>
</dbReference>
<sequence length="572" mass="62929">MIFKSQQPAISVPENITIWDWLFESPASPLSQDGGLHSGGFTNAATKERIAYDQVKDYAVKISTALEQKFGISKGDVVALFSPNTVWYPVAMFATNRIGGIVSGASPAYNVEEMTFALRTAQAKVLMTAATSLSVAVPAARNAGIPQDRIVLLEGKQEGFTSIQDLVIFGASLGAHRQAAPLTIPLGQTNKDLCGFLSFSSGTTGLPKAVMIAHHNVIAQSMQVEQITPKENKKVLAVLPLFHITGLVHQMHLPVFRNAEVYMLPAFTMKAMLDTVVQYQIAELLLVPPILIRLLRDPIVREFDLSHIRRFSSGAAPLSSEVIQELQRRFPNTGFKQGYGMTESCSCITAHPIEKSTYKYAHCGGTIVANTEVKIVDPDTGKELGYNEPGEILARGPQIVMGYLNNEKATAETFDSEGWLHTGDVGFIDEEGLITITDRIKEMIKVKGIAVAPAEIEDLLLGHPDVEDVAVGPIPDDYTGQRPKAYVVLKPGLCQGMDRGAIMERLQKLMAYVRDNKVRHKWVTEVEIVDEIPKSASGKILRRMLRTLETRDRNDSDRMIVTQQEMKSKSKL</sequence>
<dbReference type="CDD" id="cd05911">
    <property type="entry name" value="Firefly_Luc_like"/>
    <property type="match status" value="1"/>
</dbReference>
<accession>S8AXJ3</accession>
<dbReference type="InterPro" id="IPR020845">
    <property type="entry name" value="AMP-binding_CS"/>
</dbReference>
<dbReference type="AlphaFoldDB" id="S8AXJ3"/>
<evidence type="ECO:0000256" key="1">
    <source>
        <dbReference type="ARBA" id="ARBA00004924"/>
    </source>
</evidence>